<organism evidence="6 7">
    <name type="scientific">Diatraea saccharalis</name>
    <name type="common">sugarcane borer</name>
    <dbReference type="NCBI Taxonomy" id="40085"/>
    <lineage>
        <taxon>Eukaryota</taxon>
        <taxon>Metazoa</taxon>
        <taxon>Ecdysozoa</taxon>
        <taxon>Arthropoda</taxon>
        <taxon>Hexapoda</taxon>
        <taxon>Insecta</taxon>
        <taxon>Pterygota</taxon>
        <taxon>Neoptera</taxon>
        <taxon>Endopterygota</taxon>
        <taxon>Lepidoptera</taxon>
        <taxon>Glossata</taxon>
        <taxon>Ditrysia</taxon>
        <taxon>Pyraloidea</taxon>
        <taxon>Crambidae</taxon>
        <taxon>Crambinae</taxon>
        <taxon>Diatraea</taxon>
    </lineage>
</organism>
<feature type="region of interest" description="Disordered" evidence="3">
    <location>
        <begin position="44"/>
        <end position="85"/>
    </location>
</feature>
<dbReference type="PANTHER" id="PTHR23319">
    <property type="entry name" value="GRAM DOMAIN CONTAINING 1B, ISOFORM E"/>
    <property type="match status" value="1"/>
</dbReference>
<keyword evidence="7" id="KW-1185">Reference proteome</keyword>
<dbReference type="GO" id="GO:0005789">
    <property type="term" value="C:endoplasmic reticulum membrane"/>
    <property type="evidence" value="ECO:0007669"/>
    <property type="project" value="TreeGrafter"/>
</dbReference>
<protein>
    <recommendedName>
        <fullName evidence="5">VASt domain-containing protein</fullName>
    </recommendedName>
</protein>
<evidence type="ECO:0000313" key="7">
    <source>
        <dbReference type="Proteomes" id="UP001153714"/>
    </source>
</evidence>
<evidence type="ECO:0000259" key="5">
    <source>
        <dbReference type="PROSITE" id="PS51778"/>
    </source>
</evidence>
<feature type="transmembrane region" description="Helical" evidence="4">
    <location>
        <begin position="353"/>
        <end position="375"/>
    </location>
</feature>
<evidence type="ECO:0000256" key="1">
    <source>
        <dbReference type="ARBA" id="ARBA00004370"/>
    </source>
</evidence>
<keyword evidence="2 4" id="KW-0472">Membrane</keyword>
<evidence type="ECO:0000313" key="6">
    <source>
        <dbReference type="EMBL" id="CAG9787978.1"/>
    </source>
</evidence>
<dbReference type="Proteomes" id="UP001153714">
    <property type="component" value="Chromosome 18"/>
</dbReference>
<dbReference type="PROSITE" id="PS51778">
    <property type="entry name" value="VAST"/>
    <property type="match status" value="1"/>
</dbReference>
<feature type="compositionally biased region" description="Basic and acidic residues" evidence="3">
    <location>
        <begin position="70"/>
        <end position="85"/>
    </location>
</feature>
<dbReference type="OrthoDB" id="2162691at2759"/>
<proteinExistence type="predicted"/>
<evidence type="ECO:0000256" key="3">
    <source>
        <dbReference type="SAM" id="MobiDB-lite"/>
    </source>
</evidence>
<gene>
    <name evidence="6" type="ORF">DIATSA_LOCUS5822</name>
</gene>
<dbReference type="InterPro" id="IPR051482">
    <property type="entry name" value="Cholesterol_transport"/>
</dbReference>
<feature type="domain" description="VASt" evidence="5">
    <location>
        <begin position="88"/>
        <end position="259"/>
    </location>
</feature>
<dbReference type="GO" id="GO:0032934">
    <property type="term" value="F:sterol binding"/>
    <property type="evidence" value="ECO:0007669"/>
    <property type="project" value="TreeGrafter"/>
</dbReference>
<reference evidence="6" key="1">
    <citation type="submission" date="2021-12" db="EMBL/GenBank/DDBJ databases">
        <authorList>
            <person name="King R."/>
        </authorList>
    </citation>
    <scope>NUCLEOTIDE SEQUENCE</scope>
</reference>
<dbReference type="InterPro" id="IPR031968">
    <property type="entry name" value="VASt"/>
</dbReference>
<dbReference type="GO" id="GO:0120015">
    <property type="term" value="F:sterol transfer activity"/>
    <property type="evidence" value="ECO:0007669"/>
    <property type="project" value="TreeGrafter"/>
</dbReference>
<feature type="region of interest" description="Disordered" evidence="3">
    <location>
        <begin position="430"/>
        <end position="472"/>
    </location>
</feature>
<comment type="subcellular location">
    <subcellularLocation>
        <location evidence="1">Membrane</location>
    </subcellularLocation>
</comment>
<dbReference type="AlphaFoldDB" id="A0A9N9WD12"/>
<sequence>MSKTMPSIRKSTAGDLVPVRNSQGLLLTWIRLCFRSTGGSFLTNGDAASYREEEGGDTLPTDMSDTSDSEPDKPNNGEGGHKCTASHEGRQLLQQEVPFNIDQLFTMMFTNSKFNLELLAARGTTDYVQAPWEVADGLKCRQISYTLGLTSGPIGPKEVHVTETQVMNKCSKPGVLYSIDACSENTGIPYADYFSVRVHYCLARVHDTRTALHVHAHIHYKKSMWATIRGFLEKNAISGLEQFCRLLLARLQAEAEGAAPAARKARRQRRNTGGLSHFANVSHSHAIAAERGTTPSVGENNGTSWIKPICKPSVSSQEPVLAAAAKSPAAALGALGGGGAAARGAGARGGGGGGALLGGAVLLLLLVNAALYWGLHHALLHHPAHRVESGGEGGGGQGAAWAEWARVLQLHAARQRGELRAWRRALDDTRRHLHQRPPRIRPPPRPDRTYKRRDSRIRSTPSGRKCGKPNNSTGIEADVDECWNILKEGMVDTAKEMCGCTKRHKTIKGYAWWDAEVEKSVAERKKGWIDYDSSFHLSDTMKELKNETQERLWTKKRN</sequence>
<keyword evidence="4" id="KW-0812">Transmembrane</keyword>
<dbReference type="PANTHER" id="PTHR23319:SF4">
    <property type="entry name" value="GRAM DOMAIN CONTAINING 1B, ISOFORM E"/>
    <property type="match status" value="1"/>
</dbReference>
<evidence type="ECO:0000256" key="2">
    <source>
        <dbReference type="ARBA" id="ARBA00023136"/>
    </source>
</evidence>
<evidence type="ECO:0000256" key="4">
    <source>
        <dbReference type="SAM" id="Phobius"/>
    </source>
</evidence>
<reference evidence="6" key="2">
    <citation type="submission" date="2022-10" db="EMBL/GenBank/DDBJ databases">
        <authorList>
            <consortium name="ENA_rothamsted_submissions"/>
            <consortium name="culmorum"/>
            <person name="King R."/>
        </authorList>
    </citation>
    <scope>NUCLEOTIDE SEQUENCE</scope>
</reference>
<dbReference type="GO" id="GO:0032366">
    <property type="term" value="P:intracellular sterol transport"/>
    <property type="evidence" value="ECO:0007669"/>
    <property type="project" value="TreeGrafter"/>
</dbReference>
<keyword evidence="4" id="KW-1133">Transmembrane helix</keyword>
<dbReference type="GO" id="GO:0140268">
    <property type="term" value="C:endoplasmic reticulum-plasma membrane contact site"/>
    <property type="evidence" value="ECO:0007669"/>
    <property type="project" value="TreeGrafter"/>
</dbReference>
<dbReference type="EMBL" id="OU893349">
    <property type="protein sequence ID" value="CAG9787978.1"/>
    <property type="molecule type" value="Genomic_DNA"/>
</dbReference>
<dbReference type="Pfam" id="PF16016">
    <property type="entry name" value="VASt"/>
    <property type="match status" value="1"/>
</dbReference>
<name>A0A9N9WD12_9NEOP</name>
<accession>A0A9N9WD12</accession>
<dbReference type="GO" id="GO:0005886">
    <property type="term" value="C:plasma membrane"/>
    <property type="evidence" value="ECO:0007669"/>
    <property type="project" value="TreeGrafter"/>
</dbReference>